<proteinExistence type="inferred from homology"/>
<keyword evidence="6 8" id="KW-0472">Membrane</keyword>
<evidence type="ECO:0000313" key="15">
    <source>
        <dbReference type="Proteomes" id="UP000094256"/>
    </source>
</evidence>
<dbReference type="InterPro" id="IPR012910">
    <property type="entry name" value="Plug_dom"/>
</dbReference>
<feature type="domain" description="TonB-dependent receptor-like beta-barrel" evidence="12">
    <location>
        <begin position="345"/>
        <end position="870"/>
    </location>
</feature>
<evidence type="ECO:0008006" key="16">
    <source>
        <dbReference type="Google" id="ProtNLM"/>
    </source>
</evidence>
<dbReference type="Gene3D" id="2.40.170.20">
    <property type="entry name" value="TonB-dependent receptor, beta-barrel domain"/>
    <property type="match status" value="1"/>
</dbReference>
<feature type="chain" id="PRO_5008556128" description="TonB-dependent receptor" evidence="11">
    <location>
        <begin position="31"/>
        <end position="910"/>
    </location>
</feature>
<keyword evidence="2 8" id="KW-0813">Transport</keyword>
<reference evidence="14 15" key="1">
    <citation type="submission" date="2016-01" db="EMBL/GenBank/DDBJ databases">
        <title>Complete genome and mega plasmid sequence of Sphingomonas panacis DCY99 elicits systemic resistance in rice to Xanthomonas oryzae.</title>
        <authorList>
            <person name="Kim Y.J."/>
            <person name="Yang D.C."/>
            <person name="Sing P."/>
        </authorList>
    </citation>
    <scope>NUCLEOTIDE SEQUENCE [LARGE SCALE GENOMIC DNA]</scope>
    <source>
        <strain evidence="14 15">DCY99</strain>
    </source>
</reference>
<keyword evidence="11" id="KW-0732">Signal</keyword>
<evidence type="ECO:0000256" key="3">
    <source>
        <dbReference type="ARBA" id="ARBA00022452"/>
    </source>
</evidence>
<feature type="domain" description="TonB-dependent receptor plug" evidence="13">
    <location>
        <begin position="97"/>
        <end position="205"/>
    </location>
</feature>
<dbReference type="OrthoDB" id="7051241at2"/>
<keyword evidence="15" id="KW-1185">Reference proteome</keyword>
<dbReference type="Proteomes" id="UP000094256">
    <property type="component" value="Chromosome"/>
</dbReference>
<dbReference type="EMBL" id="CP014168">
    <property type="protein sequence ID" value="AOH83352.1"/>
    <property type="molecule type" value="Genomic_DNA"/>
</dbReference>
<dbReference type="KEGG" id="span:AWL63_04585"/>
<dbReference type="Pfam" id="PF07715">
    <property type="entry name" value="Plug"/>
    <property type="match status" value="1"/>
</dbReference>
<dbReference type="AlphaFoldDB" id="A0A1B3Z7F3"/>
<sequence>MKNPSQTMMRNFTRSGVAVAALAWAGTAHAQAVPEPGQNAPAAQTPDDTDAARTQMSTSGTALPPSAEPAQPPADVVVTGSRIRGVAPVGSPLIEQTRADLISSGATNTTQLVQNLPQVINQGVSEGSRSTSGGAGNITYSSGFNIRGIGPYATLTLLNGHRIVQSGSSGGLPDPSAIPTIAIERVEVVADGASAIYGSDAVAGVVNLITRRRFNGLEARAQYGLAADQAYNQYNIGIIGGHSWDTGNLTLSYEHSGHGALNGRDRDFYGADLRARGGGDYRGTQCNPANIAINGTNYALPGLVAGSVNTCDTLKTQDLIPAQRRNSFMGSVTQEIGSRITLTGDLLYTRRDFQFNPALTTATVVLPSTNPYFILPPGVVASSETVQTNFGGQGPVNSTRGFAKVLEGTAGLNWKLFGDFQLDASYTYGRDESLSTSTQGVNNGALAAALASSNPATAINPFGGNSAGVLGSVFNQVFGAPGINEEHEGEVSVSGSLFHLPGGNVRAALGGEYVRESIYTGLDSGPAGAVNSSRTYAARTIKSVFGELRVPIFGDDNAIPGFHSLDLSLAGRYSDYSDVGTTSNPKIGINWEPVRGLKLHGSYGTSFRAPILTQIKGAVDALFIQNYNTPNGVVTGATLSGFADGNPLTPEHARTWSLGADLSLPALPNFRASVNYFNIDYTGQINAILSDLSILQGGASASQYADRIVQGAQAAALIQSFVQKGYPVFGVLPDTPTLFVYGQNVNAGKTLAEGIDFQLSYRLSHFNVATNGTYFTRYRTAVSTSAPFLDSVNTIFNPPRFRARSSAGYDNTGTSAVLFWNYTNSYKNNRVTPTQTVKDYSTFDLHVAHRFDGTLSGKNRLTLALDVSNLFDVDPPFVNIPESPNGGGGFDPTVSNPIGRIISVSATVSL</sequence>
<keyword evidence="3 8" id="KW-1134">Transmembrane beta strand</keyword>
<dbReference type="InterPro" id="IPR000531">
    <property type="entry name" value="Beta-barrel_TonB"/>
</dbReference>
<dbReference type="GO" id="GO:0009279">
    <property type="term" value="C:cell outer membrane"/>
    <property type="evidence" value="ECO:0007669"/>
    <property type="project" value="UniProtKB-SubCell"/>
</dbReference>
<evidence type="ECO:0000256" key="7">
    <source>
        <dbReference type="ARBA" id="ARBA00023237"/>
    </source>
</evidence>
<keyword evidence="5 9" id="KW-0798">TonB box</keyword>
<dbReference type="PANTHER" id="PTHR47234:SF2">
    <property type="entry name" value="TONB-DEPENDENT RECEPTOR"/>
    <property type="match status" value="1"/>
</dbReference>
<dbReference type="InterPro" id="IPR037066">
    <property type="entry name" value="Plug_dom_sf"/>
</dbReference>
<evidence type="ECO:0000256" key="10">
    <source>
        <dbReference type="SAM" id="MobiDB-lite"/>
    </source>
</evidence>
<dbReference type="PANTHER" id="PTHR47234">
    <property type="match status" value="1"/>
</dbReference>
<dbReference type="InterPro" id="IPR039426">
    <property type="entry name" value="TonB-dep_rcpt-like"/>
</dbReference>
<evidence type="ECO:0000256" key="11">
    <source>
        <dbReference type="SAM" id="SignalP"/>
    </source>
</evidence>
<keyword evidence="7 8" id="KW-0998">Cell outer membrane</keyword>
<name>A0A1B3Z7F3_9SPHN</name>
<gene>
    <name evidence="14" type="ORF">AWL63_04585</name>
</gene>
<accession>A0A1B3Z7F3</accession>
<evidence type="ECO:0000256" key="6">
    <source>
        <dbReference type="ARBA" id="ARBA00023136"/>
    </source>
</evidence>
<dbReference type="PROSITE" id="PS52016">
    <property type="entry name" value="TONB_DEPENDENT_REC_3"/>
    <property type="match status" value="1"/>
</dbReference>
<organism evidence="14 15">
    <name type="scientific">Sphingomonas panacis</name>
    <dbReference type="NCBI Taxonomy" id="1560345"/>
    <lineage>
        <taxon>Bacteria</taxon>
        <taxon>Pseudomonadati</taxon>
        <taxon>Pseudomonadota</taxon>
        <taxon>Alphaproteobacteria</taxon>
        <taxon>Sphingomonadales</taxon>
        <taxon>Sphingomonadaceae</taxon>
        <taxon>Sphingomonas</taxon>
    </lineage>
</organism>
<feature type="region of interest" description="Disordered" evidence="10">
    <location>
        <begin position="30"/>
        <end position="74"/>
    </location>
</feature>
<evidence type="ECO:0000259" key="12">
    <source>
        <dbReference type="Pfam" id="PF00593"/>
    </source>
</evidence>
<protein>
    <recommendedName>
        <fullName evidence="16">TonB-dependent receptor</fullName>
    </recommendedName>
</protein>
<evidence type="ECO:0000256" key="4">
    <source>
        <dbReference type="ARBA" id="ARBA00022692"/>
    </source>
</evidence>
<comment type="subcellular location">
    <subcellularLocation>
        <location evidence="1 8">Cell outer membrane</location>
        <topology evidence="1 8">Multi-pass membrane protein</topology>
    </subcellularLocation>
</comment>
<evidence type="ECO:0000256" key="8">
    <source>
        <dbReference type="PROSITE-ProRule" id="PRU01360"/>
    </source>
</evidence>
<keyword evidence="4 8" id="KW-0812">Transmembrane</keyword>
<evidence type="ECO:0000313" key="14">
    <source>
        <dbReference type="EMBL" id="AOH83352.1"/>
    </source>
</evidence>
<comment type="similarity">
    <text evidence="8 9">Belongs to the TonB-dependent receptor family.</text>
</comment>
<dbReference type="SUPFAM" id="SSF56935">
    <property type="entry name" value="Porins"/>
    <property type="match status" value="1"/>
</dbReference>
<dbReference type="Pfam" id="PF00593">
    <property type="entry name" value="TonB_dep_Rec_b-barrel"/>
    <property type="match status" value="1"/>
</dbReference>
<dbReference type="InterPro" id="IPR036942">
    <property type="entry name" value="Beta-barrel_TonB_sf"/>
</dbReference>
<feature type="signal peptide" evidence="11">
    <location>
        <begin position="1"/>
        <end position="30"/>
    </location>
</feature>
<evidence type="ECO:0000256" key="2">
    <source>
        <dbReference type="ARBA" id="ARBA00022448"/>
    </source>
</evidence>
<dbReference type="STRING" id="1560345.AWL63_04585"/>
<dbReference type="RefSeq" id="WP_069203928.1">
    <property type="nucleotide sequence ID" value="NZ_CP014168.1"/>
</dbReference>
<evidence type="ECO:0000256" key="9">
    <source>
        <dbReference type="RuleBase" id="RU003357"/>
    </source>
</evidence>
<evidence type="ECO:0000256" key="5">
    <source>
        <dbReference type="ARBA" id="ARBA00023077"/>
    </source>
</evidence>
<dbReference type="Gene3D" id="2.170.130.10">
    <property type="entry name" value="TonB-dependent receptor, plug domain"/>
    <property type="match status" value="1"/>
</dbReference>
<evidence type="ECO:0000259" key="13">
    <source>
        <dbReference type="Pfam" id="PF07715"/>
    </source>
</evidence>
<evidence type="ECO:0000256" key="1">
    <source>
        <dbReference type="ARBA" id="ARBA00004571"/>
    </source>
</evidence>